<dbReference type="PANTHER" id="PTHR22939:SF129">
    <property type="entry name" value="SERINE PROTEASE HTRA2, MITOCHONDRIAL"/>
    <property type="match status" value="1"/>
</dbReference>
<sequence length="395" mass="43337">MKRGLISLAVLALSFMGAQAQNRDLAKVGLPFVRESDTRILIDQADAFFKAIAPLSKSAGQHAVNVYSSGRMVARGTVTEMGVVTKWSELVSKGSNIWVVGYDGIQREAYVKSVYLEYDLALLDYGDGLPAVDFEKISDDKVGEFVFAVGPAKEAHGFGVVSVAPRSLRETDKAYLGVRMDFNPVQGGGVRLESVERGAPAAQAGLLGGDIIKTVNGTEVDGIYELGNVLQQMKPGELAKLEIKRAEKDYETEVVLGARRDEMKQFSPERMKQMERMGGSVNEVAEGFPEVLQSDMQVRAIDAGGPVFDIDGNFVGVVVARASRIKTYIIPPSQLFEQLKKQPDMTAGVNKLERKRQQLQRQAQLGRAADTEEVQRLRAIIEQAQERILELEQAE</sequence>
<feature type="signal peptide" evidence="3">
    <location>
        <begin position="1"/>
        <end position="20"/>
    </location>
</feature>
<dbReference type="SUPFAM" id="SSF50494">
    <property type="entry name" value="Trypsin-like serine proteases"/>
    <property type="match status" value="1"/>
</dbReference>
<proteinExistence type="inferred from homology"/>
<gene>
    <name evidence="5" type="ORF">ACFSQZ_13425</name>
</gene>
<dbReference type="InterPro" id="IPR001478">
    <property type="entry name" value="PDZ"/>
</dbReference>
<comment type="similarity">
    <text evidence="1">Belongs to the peptidase S1C family.</text>
</comment>
<evidence type="ECO:0000256" key="3">
    <source>
        <dbReference type="SAM" id="SignalP"/>
    </source>
</evidence>
<dbReference type="InterPro" id="IPR009003">
    <property type="entry name" value="Peptidase_S1_PA"/>
</dbReference>
<protein>
    <submittedName>
        <fullName evidence="5">PDZ domain-containing protein</fullName>
    </submittedName>
</protein>
<feature type="domain" description="PDZ" evidence="4">
    <location>
        <begin position="165"/>
        <end position="247"/>
    </location>
</feature>
<accession>A0ABW5E7T3</accession>
<dbReference type="Gene3D" id="2.40.10.120">
    <property type="match status" value="1"/>
</dbReference>
<keyword evidence="2" id="KW-0175">Coiled coil</keyword>
<evidence type="ECO:0000313" key="6">
    <source>
        <dbReference type="Proteomes" id="UP001597297"/>
    </source>
</evidence>
<dbReference type="SMART" id="SM00228">
    <property type="entry name" value="PDZ"/>
    <property type="match status" value="1"/>
</dbReference>
<dbReference type="Pfam" id="PF13180">
    <property type="entry name" value="PDZ_2"/>
    <property type="match status" value="1"/>
</dbReference>
<dbReference type="Proteomes" id="UP001597297">
    <property type="component" value="Unassembled WGS sequence"/>
</dbReference>
<evidence type="ECO:0000259" key="4">
    <source>
        <dbReference type="PROSITE" id="PS50106"/>
    </source>
</evidence>
<dbReference type="RefSeq" id="WP_377093408.1">
    <property type="nucleotide sequence ID" value="NZ_JBHSJM010000001.1"/>
</dbReference>
<keyword evidence="6" id="KW-1185">Reference proteome</keyword>
<dbReference type="SUPFAM" id="SSF50156">
    <property type="entry name" value="PDZ domain-like"/>
    <property type="match status" value="1"/>
</dbReference>
<dbReference type="PANTHER" id="PTHR22939">
    <property type="entry name" value="SERINE PROTEASE FAMILY S1C HTRA-RELATED"/>
    <property type="match status" value="1"/>
</dbReference>
<evidence type="ECO:0000256" key="1">
    <source>
        <dbReference type="ARBA" id="ARBA00010541"/>
    </source>
</evidence>
<evidence type="ECO:0000313" key="5">
    <source>
        <dbReference type="EMBL" id="MFD2277475.1"/>
    </source>
</evidence>
<dbReference type="PROSITE" id="PS50106">
    <property type="entry name" value="PDZ"/>
    <property type="match status" value="1"/>
</dbReference>
<dbReference type="Gene3D" id="2.40.10.10">
    <property type="entry name" value="Trypsin-like serine proteases"/>
    <property type="match status" value="1"/>
</dbReference>
<evidence type="ECO:0000256" key="2">
    <source>
        <dbReference type="SAM" id="Coils"/>
    </source>
</evidence>
<feature type="chain" id="PRO_5046833758" evidence="3">
    <location>
        <begin position="21"/>
        <end position="395"/>
    </location>
</feature>
<feature type="coiled-coil region" evidence="2">
    <location>
        <begin position="349"/>
        <end position="394"/>
    </location>
</feature>
<dbReference type="Gene3D" id="2.30.42.10">
    <property type="match status" value="1"/>
</dbReference>
<comment type="caution">
    <text evidence="5">The sequence shown here is derived from an EMBL/GenBank/DDBJ whole genome shotgun (WGS) entry which is preliminary data.</text>
</comment>
<keyword evidence="3" id="KW-0732">Signal</keyword>
<organism evidence="5 6">
    <name type="scientific">Rubritalea spongiae</name>
    <dbReference type="NCBI Taxonomy" id="430797"/>
    <lineage>
        <taxon>Bacteria</taxon>
        <taxon>Pseudomonadati</taxon>
        <taxon>Verrucomicrobiota</taxon>
        <taxon>Verrucomicrobiia</taxon>
        <taxon>Verrucomicrobiales</taxon>
        <taxon>Rubritaleaceae</taxon>
        <taxon>Rubritalea</taxon>
    </lineage>
</organism>
<name>A0ABW5E7T3_9BACT</name>
<reference evidence="6" key="1">
    <citation type="journal article" date="2019" name="Int. J. Syst. Evol. Microbiol.">
        <title>The Global Catalogue of Microorganisms (GCM) 10K type strain sequencing project: providing services to taxonomists for standard genome sequencing and annotation.</title>
        <authorList>
            <consortium name="The Broad Institute Genomics Platform"/>
            <consortium name="The Broad Institute Genome Sequencing Center for Infectious Disease"/>
            <person name="Wu L."/>
            <person name="Ma J."/>
        </authorList>
    </citation>
    <scope>NUCLEOTIDE SEQUENCE [LARGE SCALE GENOMIC DNA]</scope>
    <source>
        <strain evidence="6">JCM 16545</strain>
    </source>
</reference>
<dbReference type="InterPro" id="IPR043504">
    <property type="entry name" value="Peptidase_S1_PA_chymotrypsin"/>
</dbReference>
<dbReference type="InterPro" id="IPR036034">
    <property type="entry name" value="PDZ_sf"/>
</dbReference>
<dbReference type="EMBL" id="JBHUJC010000042">
    <property type="protein sequence ID" value="MFD2277475.1"/>
    <property type="molecule type" value="Genomic_DNA"/>
</dbReference>